<gene>
    <name evidence="2" type="ORF">ACFQV2_13245</name>
</gene>
<feature type="compositionally biased region" description="Low complexity" evidence="1">
    <location>
        <begin position="18"/>
        <end position="35"/>
    </location>
</feature>
<evidence type="ECO:0000313" key="3">
    <source>
        <dbReference type="Proteomes" id="UP001596512"/>
    </source>
</evidence>
<name>A0ABW2TKR6_9PSEU</name>
<reference evidence="3" key="1">
    <citation type="journal article" date="2019" name="Int. J. Syst. Evol. Microbiol.">
        <title>The Global Catalogue of Microorganisms (GCM) 10K type strain sequencing project: providing services to taxonomists for standard genome sequencing and annotation.</title>
        <authorList>
            <consortium name="The Broad Institute Genomics Platform"/>
            <consortium name="The Broad Institute Genome Sequencing Center for Infectious Disease"/>
            <person name="Wu L."/>
            <person name="Ma J."/>
        </authorList>
    </citation>
    <scope>NUCLEOTIDE SEQUENCE [LARGE SCALE GENOMIC DNA]</scope>
    <source>
        <strain evidence="3">JCM 17695</strain>
    </source>
</reference>
<protein>
    <submittedName>
        <fullName evidence="2">Uncharacterized protein</fullName>
    </submittedName>
</protein>
<dbReference type="Proteomes" id="UP001596512">
    <property type="component" value="Unassembled WGS sequence"/>
</dbReference>
<accession>A0ABW2TKR6</accession>
<feature type="compositionally biased region" description="Low complexity" evidence="1">
    <location>
        <begin position="84"/>
        <end position="96"/>
    </location>
</feature>
<feature type="region of interest" description="Disordered" evidence="1">
    <location>
        <begin position="78"/>
        <end position="121"/>
    </location>
</feature>
<dbReference type="EMBL" id="JBHTEY010000004">
    <property type="protein sequence ID" value="MFC7614345.1"/>
    <property type="molecule type" value="Genomic_DNA"/>
</dbReference>
<organism evidence="2 3">
    <name type="scientific">Actinokineospora soli</name>
    <dbReference type="NCBI Taxonomy" id="1048753"/>
    <lineage>
        <taxon>Bacteria</taxon>
        <taxon>Bacillati</taxon>
        <taxon>Actinomycetota</taxon>
        <taxon>Actinomycetes</taxon>
        <taxon>Pseudonocardiales</taxon>
        <taxon>Pseudonocardiaceae</taxon>
        <taxon>Actinokineospora</taxon>
    </lineage>
</organism>
<comment type="caution">
    <text evidence="2">The sequence shown here is derived from an EMBL/GenBank/DDBJ whole genome shotgun (WGS) entry which is preliminary data.</text>
</comment>
<evidence type="ECO:0000256" key="1">
    <source>
        <dbReference type="SAM" id="MobiDB-lite"/>
    </source>
</evidence>
<feature type="region of interest" description="Disordered" evidence="1">
    <location>
        <begin position="16"/>
        <end position="46"/>
    </location>
</feature>
<keyword evidence="3" id="KW-1185">Reference proteome</keyword>
<sequence length="121" mass="12602">MPAESLVGTGCGGVAVLSSSSRTTTTNSVTASTNTKPNSPVRSHRSDAEDAGAAYWFCVSSPMLLACTNADTEPVTEFRVPERSSTGLSSWLSSGSAPPVEPSSCDVDASMVGNYQLRPRR</sequence>
<proteinExistence type="predicted"/>
<evidence type="ECO:0000313" key="2">
    <source>
        <dbReference type="EMBL" id="MFC7614345.1"/>
    </source>
</evidence>